<reference evidence="1 2" key="1">
    <citation type="submission" date="2018-06" db="EMBL/GenBank/DDBJ databases">
        <title>Comparative genomics of Brasilonema spp. strains.</title>
        <authorList>
            <person name="Alvarenga D.O."/>
            <person name="Fiore M.F."/>
            <person name="Varani A.M."/>
        </authorList>
    </citation>
    <scope>NUCLEOTIDE SEQUENCE [LARGE SCALE GENOMIC DNA]</scope>
    <source>
        <strain evidence="1 2">SPC951</strain>
    </source>
</reference>
<dbReference type="EMBL" id="QMEB01000074">
    <property type="protein sequence ID" value="NMG20079.1"/>
    <property type="molecule type" value="Genomic_DNA"/>
</dbReference>
<organism evidence="1 2">
    <name type="scientific">Brasilonema bromeliae SPC951</name>
    <dbReference type="NCBI Taxonomy" id="385972"/>
    <lineage>
        <taxon>Bacteria</taxon>
        <taxon>Bacillati</taxon>
        <taxon>Cyanobacteriota</taxon>
        <taxon>Cyanophyceae</taxon>
        <taxon>Nostocales</taxon>
        <taxon>Scytonemataceae</taxon>
        <taxon>Brasilonema</taxon>
        <taxon>Bromeliae group (in: Brasilonema)</taxon>
    </lineage>
</organism>
<comment type="caution">
    <text evidence="1">The sequence shown here is derived from an EMBL/GenBank/DDBJ whole genome shotgun (WGS) entry which is preliminary data.</text>
</comment>
<dbReference type="Proteomes" id="UP000718564">
    <property type="component" value="Unassembled WGS sequence"/>
</dbReference>
<name>A0ABX1P6T4_9CYAN</name>
<sequence length="76" mass="8717">MSSPAITTVVKMMESLPVDVQEQIAHHLREYINELQDEIQWSKSFERTQQKLVAAAQRAKQEIAEGKATTLDYDQL</sequence>
<protein>
    <submittedName>
        <fullName evidence="1">Uncharacterized protein</fullName>
    </submittedName>
</protein>
<gene>
    <name evidence="1" type="ORF">DP116_11665</name>
</gene>
<dbReference type="RefSeq" id="WP_169155338.1">
    <property type="nucleotide sequence ID" value="NZ_CAWPJE010000051.1"/>
</dbReference>
<keyword evidence="2" id="KW-1185">Reference proteome</keyword>
<evidence type="ECO:0000313" key="1">
    <source>
        <dbReference type="EMBL" id="NMG20079.1"/>
    </source>
</evidence>
<proteinExistence type="predicted"/>
<accession>A0ABX1P6T4</accession>
<evidence type="ECO:0000313" key="2">
    <source>
        <dbReference type="Proteomes" id="UP000718564"/>
    </source>
</evidence>